<organism evidence="2 3">
    <name type="scientific">Lasius niger</name>
    <name type="common">Black garden ant</name>
    <dbReference type="NCBI Taxonomy" id="67767"/>
    <lineage>
        <taxon>Eukaryota</taxon>
        <taxon>Metazoa</taxon>
        <taxon>Ecdysozoa</taxon>
        <taxon>Arthropoda</taxon>
        <taxon>Hexapoda</taxon>
        <taxon>Insecta</taxon>
        <taxon>Pterygota</taxon>
        <taxon>Neoptera</taxon>
        <taxon>Endopterygota</taxon>
        <taxon>Hymenoptera</taxon>
        <taxon>Apocrita</taxon>
        <taxon>Aculeata</taxon>
        <taxon>Formicoidea</taxon>
        <taxon>Formicidae</taxon>
        <taxon>Formicinae</taxon>
        <taxon>Lasius</taxon>
        <taxon>Lasius</taxon>
    </lineage>
</organism>
<feature type="region of interest" description="Disordered" evidence="1">
    <location>
        <begin position="1"/>
        <end position="23"/>
    </location>
</feature>
<dbReference type="EMBL" id="LBMM01012847">
    <property type="protein sequence ID" value="KMQ85955.1"/>
    <property type="molecule type" value="Genomic_DNA"/>
</dbReference>
<dbReference type="AlphaFoldDB" id="A0A0J7MZS9"/>
<keyword evidence="3" id="KW-1185">Reference proteome</keyword>
<comment type="caution">
    <text evidence="2">The sequence shown here is derived from an EMBL/GenBank/DDBJ whole genome shotgun (WGS) entry which is preliminary data.</text>
</comment>
<proteinExistence type="predicted"/>
<dbReference type="Proteomes" id="UP000036403">
    <property type="component" value="Unassembled WGS sequence"/>
</dbReference>
<evidence type="ECO:0000256" key="1">
    <source>
        <dbReference type="SAM" id="MobiDB-lite"/>
    </source>
</evidence>
<dbReference type="PaxDb" id="67767-A0A0J7MZS9"/>
<gene>
    <name evidence="2" type="ORF">RF55_15219</name>
</gene>
<feature type="compositionally biased region" description="Low complexity" evidence="1">
    <location>
        <begin position="1"/>
        <end position="20"/>
    </location>
</feature>
<protein>
    <submittedName>
        <fullName evidence="2">Uncharacterized protein</fullName>
    </submittedName>
</protein>
<accession>A0A0J7MZS9</accession>
<name>A0A0J7MZS9_LASNI</name>
<evidence type="ECO:0000313" key="3">
    <source>
        <dbReference type="Proteomes" id="UP000036403"/>
    </source>
</evidence>
<sequence length="68" mass="7379">MTTANSPPNSMNAAATNSAAKIPSSEMPVTISITTKPMRKKISNMIAPLQYNVSAEWITRSVPERRMG</sequence>
<evidence type="ECO:0000313" key="2">
    <source>
        <dbReference type="EMBL" id="KMQ85955.1"/>
    </source>
</evidence>
<reference evidence="2 3" key="1">
    <citation type="submission" date="2015-04" db="EMBL/GenBank/DDBJ databases">
        <title>Lasius niger genome sequencing.</title>
        <authorList>
            <person name="Konorov E.A."/>
            <person name="Nikitin M.A."/>
            <person name="Kirill M.V."/>
            <person name="Chang P."/>
        </authorList>
    </citation>
    <scope>NUCLEOTIDE SEQUENCE [LARGE SCALE GENOMIC DNA]</scope>
    <source>
        <tissue evidence="2">Whole</tissue>
    </source>
</reference>